<dbReference type="EMBL" id="HBUF01049998">
    <property type="protein sequence ID" value="CAG6621356.1"/>
    <property type="molecule type" value="Transcribed_RNA"/>
</dbReference>
<reference evidence="2" key="1">
    <citation type="submission" date="2021-05" db="EMBL/GenBank/DDBJ databases">
        <authorList>
            <person name="Alioto T."/>
            <person name="Alioto T."/>
            <person name="Gomez Garrido J."/>
        </authorList>
    </citation>
    <scope>NUCLEOTIDE SEQUENCE</scope>
</reference>
<organism evidence="2">
    <name type="scientific">Cacopsylla melanoneura</name>
    <dbReference type="NCBI Taxonomy" id="428564"/>
    <lineage>
        <taxon>Eukaryota</taxon>
        <taxon>Metazoa</taxon>
        <taxon>Ecdysozoa</taxon>
        <taxon>Arthropoda</taxon>
        <taxon>Hexapoda</taxon>
        <taxon>Insecta</taxon>
        <taxon>Pterygota</taxon>
        <taxon>Neoptera</taxon>
        <taxon>Paraneoptera</taxon>
        <taxon>Hemiptera</taxon>
        <taxon>Sternorrhyncha</taxon>
        <taxon>Psylloidea</taxon>
        <taxon>Psyllidae</taxon>
        <taxon>Psyllinae</taxon>
        <taxon>Cacopsylla</taxon>
    </lineage>
</organism>
<name>A0A8D8SBH2_9HEMI</name>
<dbReference type="EMBL" id="HBUF01564455">
    <property type="protein sequence ID" value="CAG6763845.1"/>
    <property type="molecule type" value="Transcribed_RNA"/>
</dbReference>
<accession>A0A8D8SBH2</accession>
<proteinExistence type="predicted"/>
<dbReference type="AlphaFoldDB" id="A0A8D8SBH2"/>
<dbReference type="EMBL" id="HBUF01214760">
    <property type="protein sequence ID" value="CAG6666636.1"/>
    <property type="molecule type" value="Transcribed_RNA"/>
</dbReference>
<dbReference type="EMBL" id="HBUF01564452">
    <property type="protein sequence ID" value="CAG6763839.1"/>
    <property type="molecule type" value="Transcribed_RNA"/>
</dbReference>
<feature type="region of interest" description="Disordered" evidence="1">
    <location>
        <begin position="30"/>
        <end position="78"/>
    </location>
</feature>
<dbReference type="EMBL" id="HBUF01385815">
    <property type="protein sequence ID" value="CAG6732136.1"/>
    <property type="molecule type" value="Transcribed_RNA"/>
</dbReference>
<dbReference type="EMBL" id="HBUF01564454">
    <property type="protein sequence ID" value="CAG6763843.1"/>
    <property type="molecule type" value="Transcribed_RNA"/>
</dbReference>
<protein>
    <submittedName>
        <fullName evidence="2">Uncharacterized protein</fullName>
    </submittedName>
</protein>
<evidence type="ECO:0000256" key="1">
    <source>
        <dbReference type="SAM" id="MobiDB-lite"/>
    </source>
</evidence>
<sequence>MLISGAASRGPLCCPPDHYRAPAAPICSRPAARQEISRQTPSALDREVHQAPVSPPRGPLCSRQAQEGPRDRTSPLTDPLVCSRLVDRLRPTLADLTDPWALQGGLMDQWVPQDPWGHPVAAL</sequence>
<evidence type="ECO:0000313" key="2">
    <source>
        <dbReference type="EMBL" id="CAG6666636.1"/>
    </source>
</evidence>
<dbReference type="EMBL" id="HBUF01564453">
    <property type="protein sequence ID" value="CAG6763841.1"/>
    <property type="molecule type" value="Transcribed_RNA"/>
</dbReference>